<dbReference type="EC" id="5.2.1.8" evidence="5"/>
<keyword evidence="4 5" id="KW-0413">Isomerase</keyword>
<dbReference type="GO" id="GO:0006457">
    <property type="term" value="P:protein folding"/>
    <property type="evidence" value="ECO:0007669"/>
    <property type="project" value="InterPro"/>
</dbReference>
<dbReference type="InterPro" id="IPR020892">
    <property type="entry name" value="Cyclophilin-type_PPIase_CS"/>
</dbReference>
<dbReference type="EMBL" id="CP038013">
    <property type="protein sequence ID" value="QBQ07236.1"/>
    <property type="molecule type" value="Genomic_DNA"/>
</dbReference>
<evidence type="ECO:0000256" key="3">
    <source>
        <dbReference type="ARBA" id="ARBA00023110"/>
    </source>
</evidence>
<dbReference type="InterPro" id="IPR024936">
    <property type="entry name" value="Cyclophilin-type_PPIase"/>
</dbReference>
<keyword evidence="8" id="KW-1185">Reference proteome</keyword>
<dbReference type="PANTHER" id="PTHR45625">
    <property type="entry name" value="PEPTIDYL-PROLYL CIS-TRANS ISOMERASE-RELATED"/>
    <property type="match status" value="1"/>
</dbReference>
<dbReference type="Pfam" id="PF00160">
    <property type="entry name" value="Pro_isomerase"/>
    <property type="match status" value="1"/>
</dbReference>
<keyword evidence="3 5" id="KW-0697">Rotamase</keyword>
<dbReference type="PROSITE" id="PS00170">
    <property type="entry name" value="CSA_PPIASE_1"/>
    <property type="match status" value="1"/>
</dbReference>
<evidence type="ECO:0000259" key="6">
    <source>
        <dbReference type="PROSITE" id="PS50072"/>
    </source>
</evidence>
<feature type="domain" description="PPIase cyclophilin-type" evidence="6">
    <location>
        <begin position="3"/>
        <end position="168"/>
    </location>
</feature>
<name>A0A4P7AHS2_9MOLU</name>
<dbReference type="InterPro" id="IPR002130">
    <property type="entry name" value="Cyclophilin-type_PPIase_dom"/>
</dbReference>
<dbReference type="SUPFAM" id="SSF50891">
    <property type="entry name" value="Cyclophilin-like"/>
    <property type="match status" value="1"/>
</dbReference>
<proteinExistence type="inferred from homology"/>
<organism evidence="7 8">
    <name type="scientific">Spiroplasma gladiatoris</name>
    <dbReference type="NCBI Taxonomy" id="2143"/>
    <lineage>
        <taxon>Bacteria</taxon>
        <taxon>Bacillati</taxon>
        <taxon>Mycoplasmatota</taxon>
        <taxon>Mollicutes</taxon>
        <taxon>Entomoplasmatales</taxon>
        <taxon>Spiroplasmataceae</taxon>
        <taxon>Spiroplasma</taxon>
    </lineage>
</organism>
<dbReference type="PROSITE" id="PS50072">
    <property type="entry name" value="CSA_PPIASE_2"/>
    <property type="match status" value="1"/>
</dbReference>
<dbReference type="RefSeq" id="WP_134297039.1">
    <property type="nucleotide sequence ID" value="NZ_CP038013.1"/>
</dbReference>
<dbReference type="OrthoDB" id="9807797at2"/>
<comment type="function">
    <text evidence="1 5">PPIases accelerate the folding of proteins. It catalyzes the cis-trans isomerization of proline imidic peptide bonds in oligopeptides.</text>
</comment>
<dbReference type="PANTHER" id="PTHR45625:SF4">
    <property type="entry name" value="PEPTIDYLPROLYL ISOMERASE DOMAIN AND WD REPEAT-CONTAINING PROTEIN 1"/>
    <property type="match status" value="1"/>
</dbReference>
<dbReference type="KEGG" id="sgq:SGLAD_v1c00350"/>
<reference evidence="7 8" key="1">
    <citation type="submission" date="2019-03" db="EMBL/GenBank/DDBJ databases">
        <title>Complete genome sequence of Spiroplasma gladiatoris TG-1 (DSM 22552).</title>
        <authorList>
            <person name="Lin Y.-C."/>
            <person name="Chou L."/>
            <person name="Kuo C.-H."/>
        </authorList>
    </citation>
    <scope>NUCLEOTIDE SEQUENCE [LARGE SCALE GENOMIC DNA]</scope>
    <source>
        <strain evidence="7 8">TG-1</strain>
    </source>
</reference>
<dbReference type="PRINTS" id="PR00153">
    <property type="entry name" value="CSAPPISMRASE"/>
</dbReference>
<dbReference type="InterPro" id="IPR029000">
    <property type="entry name" value="Cyclophilin-like_dom_sf"/>
</dbReference>
<comment type="similarity">
    <text evidence="2 5">Belongs to the cyclophilin-type PPIase family.</text>
</comment>
<sequence length="169" mass="18902">MNTIKIKIILEDSRVMNAELYPDLAPLSVENFVNLVKKNYFDGLIFHRVIKGFMIQGGGLDINMQEKNDLDPIKGEFSSNGWKNNLQLKHGKGVLSMARTNDPNSATSQFFIVTGEAGFLDGQYATFGKLIDNKSLEVASQIENLETKSVDFYDDVPSQPIIIKTIELI</sequence>
<evidence type="ECO:0000313" key="7">
    <source>
        <dbReference type="EMBL" id="QBQ07236.1"/>
    </source>
</evidence>
<dbReference type="AlphaFoldDB" id="A0A4P7AHS2"/>
<protein>
    <recommendedName>
        <fullName evidence="5">Peptidyl-prolyl cis-trans isomerase</fullName>
        <shortName evidence="5">PPIase</shortName>
        <ecNumber evidence="5">5.2.1.8</ecNumber>
    </recommendedName>
</protein>
<dbReference type="Gene3D" id="2.40.100.10">
    <property type="entry name" value="Cyclophilin-like"/>
    <property type="match status" value="1"/>
</dbReference>
<dbReference type="Proteomes" id="UP000294309">
    <property type="component" value="Chromosome"/>
</dbReference>
<evidence type="ECO:0000256" key="4">
    <source>
        <dbReference type="ARBA" id="ARBA00023235"/>
    </source>
</evidence>
<evidence type="ECO:0000256" key="2">
    <source>
        <dbReference type="ARBA" id="ARBA00007365"/>
    </source>
</evidence>
<evidence type="ECO:0000256" key="1">
    <source>
        <dbReference type="ARBA" id="ARBA00002388"/>
    </source>
</evidence>
<dbReference type="PIRSF" id="PIRSF001467">
    <property type="entry name" value="Peptidylpro_ismrse"/>
    <property type="match status" value="1"/>
</dbReference>
<evidence type="ECO:0000313" key="8">
    <source>
        <dbReference type="Proteomes" id="UP000294309"/>
    </source>
</evidence>
<evidence type="ECO:0000256" key="5">
    <source>
        <dbReference type="RuleBase" id="RU363019"/>
    </source>
</evidence>
<accession>A0A4P7AHS2</accession>
<gene>
    <name evidence="7" type="primary">ppiB</name>
    <name evidence="7" type="ORF">SGLAD_v1c00350</name>
</gene>
<dbReference type="InterPro" id="IPR044666">
    <property type="entry name" value="Cyclophilin_A-like"/>
</dbReference>
<dbReference type="GO" id="GO:0003755">
    <property type="term" value="F:peptidyl-prolyl cis-trans isomerase activity"/>
    <property type="evidence" value="ECO:0007669"/>
    <property type="project" value="UniProtKB-UniRule"/>
</dbReference>
<comment type="catalytic activity">
    <reaction evidence="5">
        <text>[protein]-peptidylproline (omega=180) = [protein]-peptidylproline (omega=0)</text>
        <dbReference type="Rhea" id="RHEA:16237"/>
        <dbReference type="Rhea" id="RHEA-COMP:10747"/>
        <dbReference type="Rhea" id="RHEA-COMP:10748"/>
        <dbReference type="ChEBI" id="CHEBI:83833"/>
        <dbReference type="ChEBI" id="CHEBI:83834"/>
        <dbReference type="EC" id="5.2.1.8"/>
    </reaction>
</comment>